<keyword evidence="3" id="KW-0472">Membrane</keyword>
<dbReference type="Pfam" id="PF09118">
    <property type="entry name" value="GO-like_E_set"/>
    <property type="match status" value="1"/>
</dbReference>
<evidence type="ECO:0000313" key="7">
    <source>
        <dbReference type="Proteomes" id="UP000567179"/>
    </source>
</evidence>
<keyword evidence="3" id="KW-1133">Transmembrane helix</keyword>
<dbReference type="InterPro" id="IPR013783">
    <property type="entry name" value="Ig-like_fold"/>
</dbReference>
<dbReference type="InterPro" id="IPR008979">
    <property type="entry name" value="Galactose-bd-like_sf"/>
</dbReference>
<evidence type="ECO:0000259" key="5">
    <source>
        <dbReference type="PROSITE" id="PS51532"/>
    </source>
</evidence>
<dbReference type="InterPro" id="IPR015202">
    <property type="entry name" value="GO-like_E_set"/>
</dbReference>
<dbReference type="PANTHER" id="PTHR32208">
    <property type="entry name" value="SECRETED PROTEIN-RELATED"/>
    <property type="match status" value="1"/>
</dbReference>
<dbReference type="PANTHER" id="PTHR32208:SF21">
    <property type="entry name" value="LOW QUALITY PROTEIN: ALDEHYDE OXIDASE GLOX-LIKE"/>
    <property type="match status" value="1"/>
</dbReference>
<evidence type="ECO:0000256" key="2">
    <source>
        <dbReference type="SAM" id="MobiDB-lite"/>
    </source>
</evidence>
<dbReference type="Gene3D" id="2.60.40.10">
    <property type="entry name" value="Immunoglobulins"/>
    <property type="match status" value="1"/>
</dbReference>
<protein>
    <recommendedName>
        <fullName evidence="5">PITH domain-containing protein</fullName>
    </recommendedName>
</protein>
<evidence type="ECO:0000256" key="1">
    <source>
        <dbReference type="ARBA" id="ARBA00022729"/>
    </source>
</evidence>
<accession>A0A8H5BQ98</accession>
<organism evidence="6 7">
    <name type="scientific">Psilocybe cf. subviscida</name>
    <dbReference type="NCBI Taxonomy" id="2480587"/>
    <lineage>
        <taxon>Eukaryota</taxon>
        <taxon>Fungi</taxon>
        <taxon>Dikarya</taxon>
        <taxon>Basidiomycota</taxon>
        <taxon>Agaricomycotina</taxon>
        <taxon>Agaricomycetes</taxon>
        <taxon>Agaricomycetidae</taxon>
        <taxon>Agaricales</taxon>
        <taxon>Agaricineae</taxon>
        <taxon>Strophariaceae</taxon>
        <taxon>Psilocybe</taxon>
    </lineage>
</organism>
<feature type="signal peptide" evidence="4">
    <location>
        <begin position="1"/>
        <end position="18"/>
    </location>
</feature>
<feature type="transmembrane region" description="Helical" evidence="3">
    <location>
        <begin position="652"/>
        <end position="674"/>
    </location>
</feature>
<feature type="compositionally biased region" description="Polar residues" evidence="2">
    <location>
        <begin position="627"/>
        <end position="639"/>
    </location>
</feature>
<dbReference type="OrthoDB" id="2019572at2759"/>
<evidence type="ECO:0000256" key="4">
    <source>
        <dbReference type="SAM" id="SignalP"/>
    </source>
</evidence>
<dbReference type="PROSITE" id="PS51532">
    <property type="entry name" value="PITH"/>
    <property type="match status" value="1"/>
</dbReference>
<dbReference type="Pfam" id="PF07250">
    <property type="entry name" value="Glyoxal_oxid_N"/>
    <property type="match status" value="1"/>
</dbReference>
<name>A0A8H5BQ98_9AGAR</name>
<comment type="caution">
    <text evidence="6">The sequence shown here is derived from an EMBL/GenBank/DDBJ whole genome shotgun (WGS) entry which is preliminary data.</text>
</comment>
<dbReference type="InterPro" id="IPR014756">
    <property type="entry name" value="Ig_E-set"/>
</dbReference>
<feature type="chain" id="PRO_5034049007" description="PITH domain-containing protein" evidence="4">
    <location>
        <begin position="19"/>
        <end position="966"/>
    </location>
</feature>
<evidence type="ECO:0000256" key="3">
    <source>
        <dbReference type="SAM" id="Phobius"/>
    </source>
</evidence>
<evidence type="ECO:0000313" key="6">
    <source>
        <dbReference type="EMBL" id="KAF5327246.1"/>
    </source>
</evidence>
<keyword evidence="7" id="KW-1185">Reference proteome</keyword>
<dbReference type="SUPFAM" id="SSF50965">
    <property type="entry name" value="Galactose oxidase, central domain"/>
    <property type="match status" value="1"/>
</dbReference>
<proteinExistence type="predicted"/>
<dbReference type="InterPro" id="IPR010400">
    <property type="entry name" value="PITH_dom"/>
</dbReference>
<dbReference type="AlphaFoldDB" id="A0A8H5BQ98"/>
<dbReference type="SUPFAM" id="SSF49785">
    <property type="entry name" value="Galactose-binding domain-like"/>
    <property type="match status" value="1"/>
</dbReference>
<dbReference type="EMBL" id="JAACJJ010000014">
    <property type="protein sequence ID" value="KAF5327246.1"/>
    <property type="molecule type" value="Genomic_DNA"/>
</dbReference>
<sequence>MLPTLSLMLATLASPALAATGGTFASGGKTEVSAMMMFLGNEEKVYILDKAEGNAALINGHAAWGAVWDIETHQATTMEVRSNVFCSSGMHLPNGSFIALGGNGAVGPGGNLGSQLNDGGYSASWDETYKDFDGTRAIRVLNPCKNSDAFASSQCQWFDEDTLLSMKKSRWYSTAEATGDGNVVIIGGFANGGYINRNYPNVDPATQGGAAESTYEYYPPVDADPTRFNFLVATSGLNAYPHTFLMPSGKMFVQANYSSVLWDHVNNVETPLPDMPGQVVRVYPASGATAMLPLTPENNYNPTVLFCGGSDLPEYAWGNYTFPFVNTWEHPASRSCQKITPEPTNGPATYEQDDDMLEGRTMGQFIILPNGKLLVVNGGLNGTAGYSQATLLTPSYNLMPYGESLASGPIGTPAIYDPKAPKGKRWSNAGFSSSTIPRLYHSSAILLPDASVLIAGSNPNVDVNLTTIFPTTYDAEIFYPPYFSSKTRPEPLGIPSTLSYGGSPFDLLIPASSYAGSANLAAGNTTVVIHRGGFTTHAMNMGQRLLQLKNTFTVNANGSITLHVSQLPPNANLFQPGPAFMFVNIYDVPSKGSYVLVGSGKIEKQPTSPASELPANVLLASAKGSGTLTGDSGATSPTATNSSGESNNTGSLIRIVGIAAGAVVLLLIVGIVLLRRRKAANAAAARSKRAPAYPLTSTGTDTPYGAASTTFVPLNHDNYSQSWNDSTASLNKPYRDDASMEQYSSYRCGHEAHDHDHDHDDPQNLGYQDNLYAHIDRPNVIALNAEGNAADVIKPWNERMDEAKSQMQTTNSPQCKLVLMTNNRIIRIPFTGTVRLKAILLKAGPAGHTPEKFALYANQPNLDFDDLGDGGKAPTQEFAVPQNRDVGEYAVKCNNRTAKFTNISHITLFVPRAQGEDTTRIYYIGFLGTWTEAKNQPIITVYEAQANLADHEKIQGMDGTWSAPGH</sequence>
<keyword evidence="1 4" id="KW-0732">Signal</keyword>
<dbReference type="CDD" id="cd02851">
    <property type="entry name" value="E_set_GO_C"/>
    <property type="match status" value="1"/>
</dbReference>
<feature type="domain" description="PITH" evidence="5">
    <location>
        <begin position="760"/>
        <end position="946"/>
    </location>
</feature>
<keyword evidence="3" id="KW-0812">Transmembrane</keyword>
<dbReference type="Proteomes" id="UP000567179">
    <property type="component" value="Unassembled WGS sequence"/>
</dbReference>
<dbReference type="InterPro" id="IPR037047">
    <property type="entry name" value="PITH_dom_sf"/>
</dbReference>
<reference evidence="6 7" key="1">
    <citation type="journal article" date="2020" name="ISME J.">
        <title>Uncovering the hidden diversity of litter-decomposition mechanisms in mushroom-forming fungi.</title>
        <authorList>
            <person name="Floudas D."/>
            <person name="Bentzer J."/>
            <person name="Ahren D."/>
            <person name="Johansson T."/>
            <person name="Persson P."/>
            <person name="Tunlid A."/>
        </authorList>
    </citation>
    <scope>NUCLEOTIDE SEQUENCE [LARGE SCALE GENOMIC DNA]</scope>
    <source>
        <strain evidence="6 7">CBS 101986</strain>
    </source>
</reference>
<dbReference type="InterPro" id="IPR037293">
    <property type="entry name" value="Gal_Oxidase_central_sf"/>
</dbReference>
<dbReference type="InterPro" id="IPR011043">
    <property type="entry name" value="Gal_Oxase/kelch_b-propeller"/>
</dbReference>
<dbReference type="InterPro" id="IPR009880">
    <property type="entry name" value="Glyoxal_oxidase_N"/>
</dbReference>
<dbReference type="Gene3D" id="2.60.120.470">
    <property type="entry name" value="PITH domain"/>
    <property type="match status" value="1"/>
</dbReference>
<feature type="region of interest" description="Disordered" evidence="2">
    <location>
        <begin position="627"/>
        <end position="647"/>
    </location>
</feature>
<dbReference type="GO" id="GO:0005737">
    <property type="term" value="C:cytoplasm"/>
    <property type="evidence" value="ECO:0007669"/>
    <property type="project" value="UniProtKB-ARBA"/>
</dbReference>
<dbReference type="SUPFAM" id="SSF81296">
    <property type="entry name" value="E set domains"/>
    <property type="match status" value="1"/>
</dbReference>
<gene>
    <name evidence="6" type="ORF">D9619_004587</name>
</gene>
<dbReference type="Pfam" id="PF06201">
    <property type="entry name" value="PITH"/>
    <property type="match status" value="1"/>
</dbReference>
<dbReference type="Gene3D" id="2.130.10.80">
    <property type="entry name" value="Galactose oxidase/kelch, beta-propeller"/>
    <property type="match status" value="1"/>
</dbReference>